<dbReference type="InterPro" id="IPR012336">
    <property type="entry name" value="Thioredoxin-like_fold"/>
</dbReference>
<evidence type="ECO:0000313" key="7">
    <source>
        <dbReference type="Proteomes" id="UP000186879"/>
    </source>
</evidence>
<dbReference type="PROSITE" id="PS51352">
    <property type="entry name" value="THIOREDOXIN_2"/>
    <property type="match status" value="1"/>
</dbReference>
<evidence type="ECO:0000256" key="2">
    <source>
        <dbReference type="ARBA" id="ARBA00022982"/>
    </source>
</evidence>
<reference evidence="6 8" key="2">
    <citation type="submission" date="2016-10" db="EMBL/GenBank/DDBJ databases">
        <authorList>
            <person name="de Groot N.N."/>
        </authorList>
    </citation>
    <scope>NUCLEOTIDE SEQUENCE [LARGE SCALE GENOMIC DNA]</scope>
    <source>
        <strain evidence="6 8">Z-7982</strain>
    </source>
</reference>
<dbReference type="Proteomes" id="UP000186879">
    <property type="component" value="Chromosome"/>
</dbReference>
<keyword evidence="7" id="KW-1185">Reference proteome</keyword>
<evidence type="ECO:0000313" key="4">
    <source>
        <dbReference type="EMBL" id="APH39345.1"/>
    </source>
</evidence>
<dbReference type="InterPro" id="IPR013766">
    <property type="entry name" value="Thioredoxin_domain"/>
</dbReference>
<dbReference type="EMBL" id="CP017921">
    <property type="protein sequence ID" value="APH39345.1"/>
    <property type="molecule type" value="Genomic_DNA"/>
</dbReference>
<dbReference type="PROSITE" id="PS51354">
    <property type="entry name" value="GLUTAREDOXIN_2"/>
    <property type="match status" value="1"/>
</dbReference>
<keyword evidence="2" id="KW-0813">Transport</keyword>
<dbReference type="EMBL" id="RJJG01000003">
    <property type="protein sequence ID" value="RNI09586.1"/>
    <property type="molecule type" value="Genomic_DNA"/>
</dbReference>
<feature type="domain" description="Thioredoxin" evidence="3">
    <location>
        <begin position="1"/>
        <end position="80"/>
    </location>
</feature>
<proteinExistence type="inferred from homology"/>
<dbReference type="EMBL" id="FNMU01000003">
    <property type="protein sequence ID" value="SDW48272.1"/>
    <property type="molecule type" value="Genomic_DNA"/>
</dbReference>
<dbReference type="KEGG" id="mhaz:BHR79_07540"/>
<comment type="similarity">
    <text evidence="1">Belongs to the glutaredoxin family.</text>
</comment>
<dbReference type="InterPro" id="IPR036249">
    <property type="entry name" value="Thioredoxin-like_sf"/>
</dbReference>
<name>A0A1L3Q3B3_9EURY</name>
<reference evidence="4 7" key="1">
    <citation type="submission" date="2016-10" db="EMBL/GenBank/DDBJ databases">
        <title>Methanohalophilus halophilus.</title>
        <authorList>
            <person name="L'haridon S."/>
        </authorList>
    </citation>
    <scope>NUCLEOTIDE SEQUENCE [LARGE SCALE GENOMIC DNA]</scope>
    <source>
        <strain evidence="4 7">Z-7982</strain>
    </source>
</reference>
<evidence type="ECO:0000313" key="9">
    <source>
        <dbReference type="Proteomes" id="UP000267921"/>
    </source>
</evidence>
<evidence type="ECO:0000313" key="8">
    <source>
        <dbReference type="Proteomes" id="UP000198669"/>
    </source>
</evidence>
<evidence type="ECO:0000256" key="1">
    <source>
        <dbReference type="ARBA" id="ARBA00007787"/>
    </source>
</evidence>
<dbReference type="Proteomes" id="UP000267921">
    <property type="component" value="Unassembled WGS sequence"/>
</dbReference>
<protein>
    <submittedName>
        <fullName evidence="6">Glutaredoxin</fullName>
    </submittedName>
    <submittedName>
        <fullName evidence="4 5">Thioredoxin</fullName>
    </submittedName>
</protein>
<dbReference type="Pfam" id="PF13192">
    <property type="entry name" value="Thioredoxin_3"/>
    <property type="match status" value="1"/>
</dbReference>
<evidence type="ECO:0000313" key="6">
    <source>
        <dbReference type="EMBL" id="SDW48272.1"/>
    </source>
</evidence>
<dbReference type="GeneID" id="30583611"/>
<dbReference type="SUPFAM" id="SSF52833">
    <property type="entry name" value="Thioredoxin-like"/>
    <property type="match status" value="1"/>
</dbReference>
<dbReference type="Proteomes" id="UP000198669">
    <property type="component" value="Unassembled WGS sequence"/>
</dbReference>
<dbReference type="Gene3D" id="3.40.30.10">
    <property type="entry name" value="Glutaredoxin"/>
    <property type="match status" value="1"/>
</dbReference>
<sequence>MSKVILLYASWCHNCPKAEKIWRDLKEEHDFEYEEVDVESEEGQKTAQEYSVMAVPTTVIDGEVAFIGIPSKDEALESIK</sequence>
<dbReference type="CDD" id="cd01659">
    <property type="entry name" value="TRX_superfamily"/>
    <property type="match status" value="1"/>
</dbReference>
<gene>
    <name evidence="4" type="ORF">BHR79_07540</name>
    <name evidence="5" type="ORF">EFE40_02680</name>
    <name evidence="6" type="ORF">SAMN04515625_1000</name>
</gene>
<organism evidence="4 7">
    <name type="scientific">Methanohalophilus halophilus</name>
    <dbReference type="NCBI Taxonomy" id="2177"/>
    <lineage>
        <taxon>Archaea</taxon>
        <taxon>Methanobacteriati</taxon>
        <taxon>Methanobacteriota</taxon>
        <taxon>Stenosarchaea group</taxon>
        <taxon>Methanomicrobia</taxon>
        <taxon>Methanosarcinales</taxon>
        <taxon>Methanosarcinaceae</taxon>
        <taxon>Methanohalophilus</taxon>
    </lineage>
</organism>
<accession>A0A1L3Q3B3</accession>
<reference evidence="5 9" key="3">
    <citation type="submission" date="2018-10" db="EMBL/GenBank/DDBJ databases">
        <title>Cultivation of a novel Methanohalophilus strain from Kebrit Deep of the Red Sea and a genomic comparison of members of the genus Methanohalophilus.</title>
        <authorList>
            <person name="Guan Y."/>
            <person name="Ngugi D.K."/>
            <person name="Stingl U."/>
        </authorList>
    </citation>
    <scope>NUCLEOTIDE SEQUENCE [LARGE SCALE GENOMIC DNA]</scope>
    <source>
        <strain evidence="5 9">DSM 3094</strain>
    </source>
</reference>
<evidence type="ECO:0000313" key="5">
    <source>
        <dbReference type="EMBL" id="RNI09586.1"/>
    </source>
</evidence>
<dbReference type="AlphaFoldDB" id="A0A1L3Q3B3"/>
<dbReference type="RefSeq" id="WP_072561775.1">
    <property type="nucleotide sequence ID" value="NZ_CP017921.1"/>
</dbReference>
<dbReference type="STRING" id="2177.BHR79_07540"/>
<evidence type="ECO:0000259" key="3">
    <source>
        <dbReference type="PROSITE" id="PS51352"/>
    </source>
</evidence>
<dbReference type="OrthoDB" id="35385at2157"/>
<keyword evidence="2" id="KW-0249">Electron transport</keyword>